<dbReference type="SUPFAM" id="SSF52540">
    <property type="entry name" value="P-loop containing nucleoside triphosphate hydrolases"/>
    <property type="match status" value="1"/>
</dbReference>
<dbReference type="Gene3D" id="3.40.50.300">
    <property type="entry name" value="P-loop containing nucleotide triphosphate hydrolases"/>
    <property type="match status" value="1"/>
</dbReference>
<dbReference type="Pfam" id="PF13424">
    <property type="entry name" value="TPR_12"/>
    <property type="match status" value="1"/>
</dbReference>
<sequence>MRLLYFDGFRRLTSADFSRKTIPPYAILSHTWGDDEFLFEDLMNGTGESKAGYKKIMFCGKQAACDSLQYFWVDTCCIDKWKIPELSHAINSMFRWYKNAAKCYALLSDVSAPTTDAQLHQDMWVASFRQSRWFTRGWTLQELLAPVLVDFFSSESQHIGDKASLEQQIYEITRIPITALRGDALAKFSVPERMAWMAGRQTKEEEDMAYSLIGLFAVSMEFRYGEGKERALNRLQEEIGKANTTPFLVPFDQNAQFIGHELQLVKLEQKLFVGASTTKVAITGPGGIGKTQLALALAYRIRQKCENCSIFWISASDKESIYQGYAHIAQRLAIPGWDDENVDVKKLVQLHLSKESTGQWLLVLDNADEATLGSAGLSPVVGLMEFLPSSKRGAIVFTTADKKMAAKLAPHNIEELLELGEDVAHRMLEMCLDKPADEQEEASLLIKELAYLPLAIVQAAAYVNVNNTTLQGYLSLLVEKKEELAKDLHRESGVVIAATWLISFKQIRRHDALAADYLLFMACIDRNDIPLSLLPTARPHEQGIHALATLNDYSLVTKRTAESALDQKLLSQWTQVVVTRLLEVFPDNKHGSRSKWRRLLPHAQSALSSDLTEQDNEARTNLVWKCAMTFLTDRRWREAEELFVKVMETRKRALGDEHPSTLTTMGNLAIVLNSQGKYEAAEAMNRQTLSLKETVLGRKYEAAEAMNRQTLLLKETVLGREHPETLTTMGNLAIVLNSQGKYEAAEAMNRQTLLLKEMVLGREHPSTLTTMSNLALVLDSQGKYKAAEAMNRQALSLKETVLGRHALHTPSSLERIIQLPTHVVNTILKRLHRRSRIEQKQDRCNEYHNAPDTNASTQQVQSCHAG</sequence>
<dbReference type="OrthoDB" id="674604at2759"/>
<organism evidence="4 5">
    <name type="scientific">Ophiobolus disseminans</name>
    <dbReference type="NCBI Taxonomy" id="1469910"/>
    <lineage>
        <taxon>Eukaryota</taxon>
        <taxon>Fungi</taxon>
        <taxon>Dikarya</taxon>
        <taxon>Ascomycota</taxon>
        <taxon>Pezizomycotina</taxon>
        <taxon>Dothideomycetes</taxon>
        <taxon>Pleosporomycetidae</taxon>
        <taxon>Pleosporales</taxon>
        <taxon>Pleosporineae</taxon>
        <taxon>Phaeosphaeriaceae</taxon>
        <taxon>Ophiobolus</taxon>
    </lineage>
</organism>
<evidence type="ECO:0000313" key="5">
    <source>
        <dbReference type="Proteomes" id="UP000799424"/>
    </source>
</evidence>
<dbReference type="InterPro" id="IPR011990">
    <property type="entry name" value="TPR-like_helical_dom_sf"/>
</dbReference>
<proteinExistence type="predicted"/>
<reference evidence="4" key="1">
    <citation type="journal article" date="2020" name="Stud. Mycol.">
        <title>101 Dothideomycetes genomes: a test case for predicting lifestyles and emergence of pathogens.</title>
        <authorList>
            <person name="Haridas S."/>
            <person name="Albert R."/>
            <person name="Binder M."/>
            <person name="Bloem J."/>
            <person name="Labutti K."/>
            <person name="Salamov A."/>
            <person name="Andreopoulos B."/>
            <person name="Baker S."/>
            <person name="Barry K."/>
            <person name="Bills G."/>
            <person name="Bluhm B."/>
            <person name="Cannon C."/>
            <person name="Castanera R."/>
            <person name="Culley D."/>
            <person name="Daum C."/>
            <person name="Ezra D."/>
            <person name="Gonzalez J."/>
            <person name="Henrissat B."/>
            <person name="Kuo A."/>
            <person name="Liang C."/>
            <person name="Lipzen A."/>
            <person name="Lutzoni F."/>
            <person name="Magnuson J."/>
            <person name="Mondo S."/>
            <person name="Nolan M."/>
            <person name="Ohm R."/>
            <person name="Pangilinan J."/>
            <person name="Park H.-J."/>
            <person name="Ramirez L."/>
            <person name="Alfaro M."/>
            <person name="Sun H."/>
            <person name="Tritt A."/>
            <person name="Yoshinaga Y."/>
            <person name="Zwiers L.-H."/>
            <person name="Turgeon B."/>
            <person name="Goodwin S."/>
            <person name="Spatafora J."/>
            <person name="Crous P."/>
            <person name="Grigoriev I."/>
        </authorList>
    </citation>
    <scope>NUCLEOTIDE SEQUENCE</scope>
    <source>
        <strain evidence="4">CBS 113818</strain>
    </source>
</reference>
<name>A0A6A6ZKF0_9PLEO</name>
<evidence type="ECO:0000256" key="1">
    <source>
        <dbReference type="SAM" id="MobiDB-lite"/>
    </source>
</evidence>
<dbReference type="GO" id="GO:0043531">
    <property type="term" value="F:ADP binding"/>
    <property type="evidence" value="ECO:0007669"/>
    <property type="project" value="InterPro"/>
</dbReference>
<evidence type="ECO:0000313" key="4">
    <source>
        <dbReference type="EMBL" id="KAF2820697.1"/>
    </source>
</evidence>
<dbReference type="Proteomes" id="UP000799424">
    <property type="component" value="Unassembled WGS sequence"/>
</dbReference>
<dbReference type="AlphaFoldDB" id="A0A6A6ZKF0"/>
<dbReference type="Pfam" id="PF06985">
    <property type="entry name" value="HET"/>
    <property type="match status" value="1"/>
</dbReference>
<feature type="compositionally biased region" description="Polar residues" evidence="1">
    <location>
        <begin position="851"/>
        <end position="866"/>
    </location>
</feature>
<dbReference type="SUPFAM" id="SSF48452">
    <property type="entry name" value="TPR-like"/>
    <property type="match status" value="2"/>
</dbReference>
<dbReference type="EMBL" id="MU006240">
    <property type="protein sequence ID" value="KAF2820697.1"/>
    <property type="molecule type" value="Genomic_DNA"/>
</dbReference>
<dbReference type="Gene3D" id="1.25.40.10">
    <property type="entry name" value="Tetratricopeptide repeat domain"/>
    <property type="match status" value="2"/>
</dbReference>
<dbReference type="PANTHER" id="PTHR10622">
    <property type="entry name" value="HET DOMAIN-CONTAINING PROTEIN"/>
    <property type="match status" value="1"/>
</dbReference>
<evidence type="ECO:0000259" key="2">
    <source>
        <dbReference type="Pfam" id="PF00931"/>
    </source>
</evidence>
<feature type="domain" description="Heterokaryon incompatibility" evidence="3">
    <location>
        <begin position="25"/>
        <end position="113"/>
    </location>
</feature>
<feature type="region of interest" description="Disordered" evidence="1">
    <location>
        <begin position="846"/>
        <end position="866"/>
    </location>
</feature>
<dbReference type="InterPro" id="IPR002182">
    <property type="entry name" value="NB-ARC"/>
</dbReference>
<dbReference type="Pfam" id="PF13374">
    <property type="entry name" value="TPR_10"/>
    <property type="match status" value="3"/>
</dbReference>
<keyword evidence="5" id="KW-1185">Reference proteome</keyword>
<dbReference type="Pfam" id="PF00931">
    <property type="entry name" value="NB-ARC"/>
    <property type="match status" value="1"/>
</dbReference>
<dbReference type="PANTHER" id="PTHR10622:SF11">
    <property type="entry name" value="HET-DOMAIN-CONTAINING PROTEIN"/>
    <property type="match status" value="1"/>
</dbReference>
<dbReference type="InterPro" id="IPR027417">
    <property type="entry name" value="P-loop_NTPase"/>
</dbReference>
<protein>
    <submittedName>
        <fullName evidence="4">Kinesin light chain</fullName>
    </submittedName>
</protein>
<gene>
    <name evidence="4" type="ORF">CC86DRAFT_449301</name>
</gene>
<feature type="domain" description="NB-ARC" evidence="2">
    <location>
        <begin position="264"/>
        <end position="428"/>
    </location>
</feature>
<dbReference type="InterPro" id="IPR010730">
    <property type="entry name" value="HET"/>
</dbReference>
<evidence type="ECO:0000259" key="3">
    <source>
        <dbReference type="Pfam" id="PF06985"/>
    </source>
</evidence>
<accession>A0A6A6ZKF0</accession>